<evidence type="ECO:0000313" key="1">
    <source>
        <dbReference type="EMBL" id="KAK1736724.1"/>
    </source>
</evidence>
<protein>
    <submittedName>
        <fullName evidence="1">Uncharacterized protein</fullName>
    </submittedName>
</protein>
<reference evidence="1" key="1">
    <citation type="submission" date="2023-06" db="EMBL/GenBank/DDBJ databases">
        <title>Survivors Of The Sea: Transcriptome response of Skeletonema marinoi to long-term dormancy.</title>
        <authorList>
            <person name="Pinder M.I.M."/>
            <person name="Kourtchenko O."/>
            <person name="Robertson E.K."/>
            <person name="Larsson T."/>
            <person name="Maumus F."/>
            <person name="Osuna-Cruz C.M."/>
            <person name="Vancaester E."/>
            <person name="Stenow R."/>
            <person name="Vandepoele K."/>
            <person name="Ploug H."/>
            <person name="Bruchert V."/>
            <person name="Godhe A."/>
            <person name="Topel M."/>
        </authorList>
    </citation>
    <scope>NUCLEOTIDE SEQUENCE</scope>
    <source>
        <strain evidence="1">R05AC</strain>
    </source>
</reference>
<proteinExistence type="predicted"/>
<organism evidence="1 2">
    <name type="scientific">Skeletonema marinoi</name>
    <dbReference type="NCBI Taxonomy" id="267567"/>
    <lineage>
        <taxon>Eukaryota</taxon>
        <taxon>Sar</taxon>
        <taxon>Stramenopiles</taxon>
        <taxon>Ochrophyta</taxon>
        <taxon>Bacillariophyta</taxon>
        <taxon>Coscinodiscophyceae</taxon>
        <taxon>Thalassiosirophycidae</taxon>
        <taxon>Thalassiosirales</taxon>
        <taxon>Skeletonemataceae</taxon>
        <taxon>Skeletonema</taxon>
        <taxon>Skeletonema marinoi-dohrnii complex</taxon>
    </lineage>
</organism>
<sequence length="246" mass="26201">MEHTVSDDSLPSFLAAKCSSKLVIEWRLFPTFIPSIKRCSAATMCSASCKQAEKVSTLPHNTPSLSPKIISPGFTVTPAHCTELTSTPSPTCCTVPAYGVILVEYAKHSNSATSRMGPSTTIPLTPLLVASVVNRLPATALVDPPVLTTRTSPAESSVNAERTARKSFGRGNCTVLATPIMTPPDCFGACRNFITSVSIKFSPLYFFKSGSSLVDEVSLWPLSASQSGPVPNFCSRLMMSLTSPFC</sequence>
<gene>
    <name evidence="1" type="ORF">QTG54_012746</name>
</gene>
<dbReference type="AlphaFoldDB" id="A0AAD9D8H4"/>
<comment type="caution">
    <text evidence="1">The sequence shown here is derived from an EMBL/GenBank/DDBJ whole genome shotgun (WGS) entry which is preliminary data.</text>
</comment>
<dbReference type="Proteomes" id="UP001224775">
    <property type="component" value="Unassembled WGS sequence"/>
</dbReference>
<accession>A0AAD9D8H4</accession>
<dbReference type="EMBL" id="JATAAI010000028">
    <property type="protein sequence ID" value="KAK1736724.1"/>
    <property type="molecule type" value="Genomic_DNA"/>
</dbReference>
<name>A0AAD9D8H4_9STRA</name>
<keyword evidence="2" id="KW-1185">Reference proteome</keyword>
<evidence type="ECO:0000313" key="2">
    <source>
        <dbReference type="Proteomes" id="UP001224775"/>
    </source>
</evidence>